<dbReference type="PANTHER" id="PTHR46989:SF3">
    <property type="entry name" value="USPA DOMAIN-CONTAINING PROTEIN"/>
    <property type="match status" value="1"/>
</dbReference>
<dbReference type="OrthoDB" id="843225at2759"/>
<evidence type="ECO:0000259" key="1">
    <source>
        <dbReference type="Pfam" id="PF00582"/>
    </source>
</evidence>
<protein>
    <recommendedName>
        <fullName evidence="1">UspA domain-containing protein</fullName>
    </recommendedName>
</protein>
<dbReference type="EMBL" id="NEDP02000758">
    <property type="protein sequence ID" value="OWF55116.1"/>
    <property type="molecule type" value="Genomic_DNA"/>
</dbReference>
<sequence>MEEEKFNVLIAMDESEHAKYAFNYYMEQIHNPKFSIVMVHVVGLPDSLHKKEWYTTHNSETIHKILEDEKAKLKEKLEGIGQILKDAEVQGTVQSIHADQPGRGIIKAAEDFGAHMIVTGCRGAGMVRRTLMGSVSDYVVHHATVPTLVCRHPREHHGHGHHK</sequence>
<gene>
    <name evidence="2" type="ORF">KP79_PYT15740</name>
</gene>
<accession>A0A210R2H6</accession>
<organism evidence="2 3">
    <name type="scientific">Mizuhopecten yessoensis</name>
    <name type="common">Japanese scallop</name>
    <name type="synonym">Patinopecten yessoensis</name>
    <dbReference type="NCBI Taxonomy" id="6573"/>
    <lineage>
        <taxon>Eukaryota</taxon>
        <taxon>Metazoa</taxon>
        <taxon>Spiralia</taxon>
        <taxon>Lophotrochozoa</taxon>
        <taxon>Mollusca</taxon>
        <taxon>Bivalvia</taxon>
        <taxon>Autobranchia</taxon>
        <taxon>Pteriomorphia</taxon>
        <taxon>Pectinida</taxon>
        <taxon>Pectinoidea</taxon>
        <taxon>Pectinidae</taxon>
        <taxon>Mizuhopecten</taxon>
    </lineage>
</organism>
<dbReference type="SUPFAM" id="SSF52402">
    <property type="entry name" value="Adenine nucleotide alpha hydrolases-like"/>
    <property type="match status" value="1"/>
</dbReference>
<dbReference type="Proteomes" id="UP000242188">
    <property type="component" value="Unassembled WGS sequence"/>
</dbReference>
<dbReference type="InterPro" id="IPR014729">
    <property type="entry name" value="Rossmann-like_a/b/a_fold"/>
</dbReference>
<dbReference type="Gene3D" id="3.40.50.620">
    <property type="entry name" value="HUPs"/>
    <property type="match status" value="1"/>
</dbReference>
<dbReference type="CDD" id="cd23659">
    <property type="entry name" value="USP_At3g01520-like"/>
    <property type="match status" value="1"/>
</dbReference>
<dbReference type="InterPro" id="IPR006016">
    <property type="entry name" value="UspA"/>
</dbReference>
<dbReference type="PANTHER" id="PTHR46989">
    <property type="entry name" value="USP DOMAIN-CONTAINING PROTEIN"/>
    <property type="match status" value="1"/>
</dbReference>
<evidence type="ECO:0000313" key="2">
    <source>
        <dbReference type="EMBL" id="OWF55116.1"/>
    </source>
</evidence>
<dbReference type="PRINTS" id="PR01438">
    <property type="entry name" value="UNVRSLSTRESS"/>
</dbReference>
<feature type="domain" description="UspA" evidence="1">
    <location>
        <begin position="7"/>
        <end position="151"/>
    </location>
</feature>
<dbReference type="AlphaFoldDB" id="A0A210R2H6"/>
<keyword evidence="3" id="KW-1185">Reference proteome</keyword>
<proteinExistence type="predicted"/>
<dbReference type="InterPro" id="IPR006015">
    <property type="entry name" value="Universal_stress_UspA"/>
</dbReference>
<dbReference type="Pfam" id="PF00582">
    <property type="entry name" value="Usp"/>
    <property type="match status" value="1"/>
</dbReference>
<reference evidence="2 3" key="1">
    <citation type="journal article" date="2017" name="Nat. Ecol. Evol.">
        <title>Scallop genome provides insights into evolution of bilaterian karyotype and development.</title>
        <authorList>
            <person name="Wang S."/>
            <person name="Zhang J."/>
            <person name="Jiao W."/>
            <person name="Li J."/>
            <person name="Xun X."/>
            <person name="Sun Y."/>
            <person name="Guo X."/>
            <person name="Huan P."/>
            <person name="Dong B."/>
            <person name="Zhang L."/>
            <person name="Hu X."/>
            <person name="Sun X."/>
            <person name="Wang J."/>
            <person name="Zhao C."/>
            <person name="Wang Y."/>
            <person name="Wang D."/>
            <person name="Huang X."/>
            <person name="Wang R."/>
            <person name="Lv J."/>
            <person name="Li Y."/>
            <person name="Zhang Z."/>
            <person name="Liu B."/>
            <person name="Lu W."/>
            <person name="Hui Y."/>
            <person name="Liang J."/>
            <person name="Zhou Z."/>
            <person name="Hou R."/>
            <person name="Li X."/>
            <person name="Liu Y."/>
            <person name="Li H."/>
            <person name="Ning X."/>
            <person name="Lin Y."/>
            <person name="Zhao L."/>
            <person name="Xing Q."/>
            <person name="Dou J."/>
            <person name="Li Y."/>
            <person name="Mao J."/>
            <person name="Guo H."/>
            <person name="Dou H."/>
            <person name="Li T."/>
            <person name="Mu C."/>
            <person name="Jiang W."/>
            <person name="Fu Q."/>
            <person name="Fu X."/>
            <person name="Miao Y."/>
            <person name="Liu J."/>
            <person name="Yu Q."/>
            <person name="Li R."/>
            <person name="Liao H."/>
            <person name="Li X."/>
            <person name="Kong Y."/>
            <person name="Jiang Z."/>
            <person name="Chourrout D."/>
            <person name="Li R."/>
            <person name="Bao Z."/>
        </authorList>
    </citation>
    <scope>NUCLEOTIDE SEQUENCE [LARGE SCALE GENOMIC DNA]</scope>
    <source>
        <strain evidence="2 3">PY_sf001</strain>
    </source>
</reference>
<name>A0A210R2H6_MIZYE</name>
<comment type="caution">
    <text evidence="2">The sequence shown here is derived from an EMBL/GenBank/DDBJ whole genome shotgun (WGS) entry which is preliminary data.</text>
</comment>
<evidence type="ECO:0000313" key="3">
    <source>
        <dbReference type="Proteomes" id="UP000242188"/>
    </source>
</evidence>